<dbReference type="Proteomes" id="UP000438429">
    <property type="component" value="Unassembled WGS sequence"/>
</dbReference>
<protein>
    <submittedName>
        <fullName evidence="1">Uncharacterized protein</fullName>
    </submittedName>
</protein>
<gene>
    <name evidence="1" type="ORF">F2P81_002465</name>
</gene>
<evidence type="ECO:0000313" key="1">
    <source>
        <dbReference type="EMBL" id="KAF0045936.1"/>
    </source>
</evidence>
<sequence length="93" mass="10264">MLTNGIRCMDQNTTFSANTSMLRDKARAAYSMALDGSTDKTDSAQLAIFIRGMNEQFKAVCHGTDCCDPAVIQLMAVQRQGEDWPTSPLVMRN</sequence>
<reference evidence="1 2" key="1">
    <citation type="submission" date="2019-06" db="EMBL/GenBank/DDBJ databases">
        <title>Draft genomes of female and male turbot (Scophthalmus maximus).</title>
        <authorList>
            <person name="Xu H."/>
            <person name="Xu X.-W."/>
            <person name="Shao C."/>
            <person name="Chen S."/>
        </authorList>
    </citation>
    <scope>NUCLEOTIDE SEQUENCE [LARGE SCALE GENOMIC DNA]</scope>
    <source>
        <strain evidence="1">Ysfricsl-2016a</strain>
        <tissue evidence="1">Blood</tissue>
    </source>
</reference>
<proteinExistence type="predicted"/>
<name>A0A6A4TEG1_SCOMX</name>
<accession>A0A6A4TEG1</accession>
<dbReference type="AlphaFoldDB" id="A0A6A4TEG1"/>
<organism evidence="1 2">
    <name type="scientific">Scophthalmus maximus</name>
    <name type="common">Turbot</name>
    <name type="synonym">Psetta maxima</name>
    <dbReference type="NCBI Taxonomy" id="52904"/>
    <lineage>
        <taxon>Eukaryota</taxon>
        <taxon>Metazoa</taxon>
        <taxon>Chordata</taxon>
        <taxon>Craniata</taxon>
        <taxon>Vertebrata</taxon>
        <taxon>Euteleostomi</taxon>
        <taxon>Actinopterygii</taxon>
        <taxon>Neopterygii</taxon>
        <taxon>Teleostei</taxon>
        <taxon>Neoteleostei</taxon>
        <taxon>Acanthomorphata</taxon>
        <taxon>Carangaria</taxon>
        <taxon>Pleuronectiformes</taxon>
        <taxon>Pleuronectoidei</taxon>
        <taxon>Scophthalmidae</taxon>
        <taxon>Scophthalmus</taxon>
    </lineage>
</organism>
<comment type="caution">
    <text evidence="1">The sequence shown here is derived from an EMBL/GenBank/DDBJ whole genome shotgun (WGS) entry which is preliminary data.</text>
</comment>
<evidence type="ECO:0000313" key="2">
    <source>
        <dbReference type="Proteomes" id="UP000438429"/>
    </source>
</evidence>
<dbReference type="EMBL" id="VEVO01000002">
    <property type="protein sequence ID" value="KAF0045936.1"/>
    <property type="molecule type" value="Genomic_DNA"/>
</dbReference>